<dbReference type="InterPro" id="IPR002549">
    <property type="entry name" value="AI-2E-like"/>
</dbReference>
<dbReference type="EMBL" id="CP089984">
    <property type="protein sequence ID" value="WXB18562.1"/>
    <property type="molecule type" value="Genomic_DNA"/>
</dbReference>
<keyword evidence="5 6" id="KW-0472">Membrane</keyword>
<keyword evidence="3 6" id="KW-0812">Transmembrane</keyword>
<feature type="transmembrane region" description="Helical" evidence="6">
    <location>
        <begin position="398"/>
        <end position="419"/>
    </location>
</feature>
<reference evidence="7 8" key="1">
    <citation type="submission" date="2021-12" db="EMBL/GenBank/DDBJ databases">
        <title>Discovery of the Pendulisporaceae a myxobacterial family with distinct sporulation behavior and unique specialized metabolism.</title>
        <authorList>
            <person name="Garcia R."/>
            <person name="Popoff A."/>
            <person name="Bader C.D."/>
            <person name="Loehr J."/>
            <person name="Walesch S."/>
            <person name="Walt C."/>
            <person name="Boldt J."/>
            <person name="Bunk B."/>
            <person name="Haeckl F.J.F.P.J."/>
            <person name="Gunesch A.P."/>
            <person name="Birkelbach J."/>
            <person name="Nuebel U."/>
            <person name="Pietschmann T."/>
            <person name="Bach T."/>
            <person name="Mueller R."/>
        </authorList>
    </citation>
    <scope>NUCLEOTIDE SEQUENCE [LARGE SCALE GENOMIC DNA]</scope>
    <source>
        <strain evidence="7 8">MSr11954</strain>
    </source>
</reference>
<feature type="transmembrane region" description="Helical" evidence="6">
    <location>
        <begin position="365"/>
        <end position="386"/>
    </location>
</feature>
<feature type="transmembrane region" description="Helical" evidence="6">
    <location>
        <begin position="431"/>
        <end position="453"/>
    </location>
</feature>
<proteinExistence type="inferred from homology"/>
<feature type="transmembrane region" description="Helical" evidence="6">
    <location>
        <begin position="282"/>
        <end position="301"/>
    </location>
</feature>
<evidence type="ECO:0000256" key="6">
    <source>
        <dbReference type="SAM" id="Phobius"/>
    </source>
</evidence>
<feature type="transmembrane region" description="Helical" evidence="6">
    <location>
        <begin position="137"/>
        <end position="164"/>
    </location>
</feature>
<organism evidence="7 8">
    <name type="scientific">Pendulispora albinea</name>
    <dbReference type="NCBI Taxonomy" id="2741071"/>
    <lineage>
        <taxon>Bacteria</taxon>
        <taxon>Pseudomonadati</taxon>
        <taxon>Myxococcota</taxon>
        <taxon>Myxococcia</taxon>
        <taxon>Myxococcales</taxon>
        <taxon>Sorangiineae</taxon>
        <taxon>Pendulisporaceae</taxon>
        <taxon>Pendulispora</taxon>
    </lineage>
</organism>
<evidence type="ECO:0000256" key="5">
    <source>
        <dbReference type="ARBA" id="ARBA00023136"/>
    </source>
</evidence>
<evidence type="ECO:0000256" key="2">
    <source>
        <dbReference type="ARBA" id="ARBA00009773"/>
    </source>
</evidence>
<evidence type="ECO:0000256" key="3">
    <source>
        <dbReference type="ARBA" id="ARBA00022692"/>
    </source>
</evidence>
<comment type="subcellular location">
    <subcellularLocation>
        <location evidence="1">Membrane</location>
        <topology evidence="1">Multi-pass membrane protein</topology>
    </subcellularLocation>
</comment>
<dbReference type="PANTHER" id="PTHR21716:SF4">
    <property type="entry name" value="TRANSMEMBRANE PROTEIN 245"/>
    <property type="match status" value="1"/>
</dbReference>
<evidence type="ECO:0000256" key="1">
    <source>
        <dbReference type="ARBA" id="ARBA00004141"/>
    </source>
</evidence>
<evidence type="ECO:0000313" key="7">
    <source>
        <dbReference type="EMBL" id="WXB18562.1"/>
    </source>
</evidence>
<dbReference type="Proteomes" id="UP001370348">
    <property type="component" value="Chromosome"/>
</dbReference>
<dbReference type="Pfam" id="PF01594">
    <property type="entry name" value="AI-2E_transport"/>
    <property type="match status" value="1"/>
</dbReference>
<keyword evidence="4 6" id="KW-1133">Transmembrane helix</keyword>
<dbReference type="RefSeq" id="WP_394828195.1">
    <property type="nucleotide sequence ID" value="NZ_CP089984.1"/>
</dbReference>
<protein>
    <submittedName>
        <fullName evidence="7">AI-2E family transporter</fullName>
    </submittedName>
</protein>
<evidence type="ECO:0000313" key="8">
    <source>
        <dbReference type="Proteomes" id="UP001370348"/>
    </source>
</evidence>
<evidence type="ECO:0000256" key="4">
    <source>
        <dbReference type="ARBA" id="ARBA00022989"/>
    </source>
</evidence>
<feature type="transmembrane region" description="Helical" evidence="6">
    <location>
        <begin position="335"/>
        <end position="358"/>
    </location>
</feature>
<feature type="transmembrane region" description="Helical" evidence="6">
    <location>
        <begin position="184"/>
        <end position="208"/>
    </location>
</feature>
<gene>
    <name evidence="7" type="ORF">LZC94_15140</name>
</gene>
<comment type="similarity">
    <text evidence="2">Belongs to the autoinducer-2 exporter (AI-2E) (TC 2.A.86) family.</text>
</comment>
<keyword evidence="8" id="KW-1185">Reference proteome</keyword>
<accession>A0ABZ2M7T0</accession>
<name>A0ABZ2M7T0_9BACT</name>
<sequence length="491" mass="52046">MRAQTRGWPEVEAALGHMVAAARELRVKNRASVAPPGASPGPVYRAGGTFRAGWYGSLVHRTIAGEAFCGTRERRGLAYELIHRGGCIHENEARRRSVKVRARNVHACTRVEAAAEEFDAARACDHSRPMPRGTLQWITLALVVAAAWACYPIWPALLLGIWAATMARPLLERVSKITGGRKRAAAALTVLLVLALVVPIVVAVVPLAHDASTLVAKLSKSEGAQTALRALVSNSSPTGDPEAPPEPSTDLFVPVKSLPGLTDLVREHGAAAMRVAGQLAGVFANALLLFFLFFYATYTFLTDGPDLYTWFESHMPMARPHTRRMAAAFNETGRGLLVGVGLAGLSQGLVATVTYVALGIPRALVLGLLTCVASLLPSVGTALVWAPVAVGLALSGRTAAAIIMAVVGVAVVGSIDNLLRPVFARYGQLELSTFALLISIFGGLAAFGGWGVVLGPLLFRMTKEALAILREGRARDVPAPDPRVRDSDTET</sequence>
<dbReference type="PANTHER" id="PTHR21716">
    <property type="entry name" value="TRANSMEMBRANE PROTEIN"/>
    <property type="match status" value="1"/>
</dbReference>